<organism evidence="2 3">
    <name type="scientific">Calcarius ornatus</name>
    <name type="common">Chestnut-collared longspur</name>
    <dbReference type="NCBI Taxonomy" id="198940"/>
    <lineage>
        <taxon>Eukaryota</taxon>
        <taxon>Metazoa</taxon>
        <taxon>Chordata</taxon>
        <taxon>Craniata</taxon>
        <taxon>Vertebrata</taxon>
        <taxon>Euteleostomi</taxon>
        <taxon>Archelosauria</taxon>
        <taxon>Archosauria</taxon>
        <taxon>Dinosauria</taxon>
        <taxon>Saurischia</taxon>
        <taxon>Theropoda</taxon>
        <taxon>Coelurosauria</taxon>
        <taxon>Aves</taxon>
        <taxon>Neognathae</taxon>
        <taxon>Neoaves</taxon>
        <taxon>Telluraves</taxon>
        <taxon>Australaves</taxon>
        <taxon>Passeriformes</taxon>
        <taxon>Passeroidea</taxon>
        <taxon>Fringillidae</taxon>
        <taxon>Emberizinae</taxon>
        <taxon>Emberizini</taxon>
        <taxon>Calcarius</taxon>
    </lineage>
</organism>
<proteinExistence type="predicted"/>
<comment type="caution">
    <text evidence="2">The sequence shown here is derived from an EMBL/GenBank/DDBJ whole genome shotgun (WGS) entry which is preliminary data.</text>
</comment>
<feature type="region of interest" description="Disordered" evidence="1">
    <location>
        <begin position="58"/>
        <end position="87"/>
    </location>
</feature>
<feature type="non-terminal residue" evidence="2">
    <location>
        <position position="1"/>
    </location>
</feature>
<dbReference type="EMBL" id="WBNL01000688">
    <property type="protein sequence ID" value="NXE67745.1"/>
    <property type="molecule type" value="Genomic_DNA"/>
</dbReference>
<feature type="compositionally biased region" description="Polar residues" evidence="1">
    <location>
        <begin position="74"/>
        <end position="87"/>
    </location>
</feature>
<sequence length="87" mass="9567">KRHNPVDTLCRKIKAIKMMEQVCNTALQIPKFQSQNFDSPQSNIKKNLEEVLKWRSCSSGGSTCSPWARPGNDSIFSAPSPSLGASS</sequence>
<name>A0A852A3Z1_CALOR</name>
<dbReference type="AlphaFoldDB" id="A0A852A3Z1"/>
<reference evidence="2" key="1">
    <citation type="submission" date="2019-09" db="EMBL/GenBank/DDBJ databases">
        <title>Bird 10,000 Genomes (B10K) Project - Family phase.</title>
        <authorList>
            <person name="Zhang G."/>
        </authorList>
    </citation>
    <scope>NUCLEOTIDE SEQUENCE</scope>
    <source>
        <strain evidence="2">B10K-DU-015-28</strain>
        <tissue evidence="2">Muscle</tissue>
    </source>
</reference>
<evidence type="ECO:0000313" key="2">
    <source>
        <dbReference type="EMBL" id="NXE67745.1"/>
    </source>
</evidence>
<evidence type="ECO:0000313" key="3">
    <source>
        <dbReference type="Proteomes" id="UP000603627"/>
    </source>
</evidence>
<protein>
    <submittedName>
        <fullName evidence="2">LRMP protein</fullName>
    </submittedName>
</protein>
<feature type="non-terminal residue" evidence="2">
    <location>
        <position position="87"/>
    </location>
</feature>
<gene>
    <name evidence="2" type="primary">Lrmp_0</name>
    <name evidence="2" type="ORF">CALORN_R03485</name>
</gene>
<evidence type="ECO:0000256" key="1">
    <source>
        <dbReference type="SAM" id="MobiDB-lite"/>
    </source>
</evidence>
<dbReference type="Proteomes" id="UP000603627">
    <property type="component" value="Unassembled WGS sequence"/>
</dbReference>
<keyword evidence="3" id="KW-1185">Reference proteome</keyword>
<accession>A0A852A3Z1</accession>